<name>A0A291QV58_9BACT</name>
<sequence>MFTRIHKVVAVLLLVSYTISCRKDDTVVPPVTTPVDTAKISVVKGFYLLNEANMGSNKASIDYYDYTTGNYNKNIYPTANPGVVKELGDVGNDIRVYGSKLYAVINVSNKVEVMDVKTAKRLGQIDIPNCRYITFANGKAYVSAYTGPVSIDPNAPLGLVAEIDTASLAITREVSVGYQPEELAIVDNKIYVANSGGYRPPNYDSTISVIDISSFRELKKINVAINLHRLKADRYGHLIVTSRGDYYNTPSKVFVVDTKTETVIHRFDIAGSNLAVAGDTAFLYGSEFNYNTGSFEVTYNMIDLKNLQLLNKSFITDGTEAEIQMPYGLAVNPVTRDIFVTDAKDYVSPGTLFCFDPSGKKKWSVTTGDIPAHIAFVIEEE</sequence>
<evidence type="ECO:0000313" key="2">
    <source>
        <dbReference type="Proteomes" id="UP000220133"/>
    </source>
</evidence>
<evidence type="ECO:0008006" key="3">
    <source>
        <dbReference type="Google" id="ProtNLM"/>
    </source>
</evidence>
<dbReference type="Proteomes" id="UP000220133">
    <property type="component" value="Chromosome"/>
</dbReference>
<keyword evidence="2" id="KW-1185">Reference proteome</keyword>
<dbReference type="InterPro" id="IPR031815">
    <property type="entry name" value="DUF5074"/>
</dbReference>
<dbReference type="AlphaFoldDB" id="A0A291QV58"/>
<dbReference type="InterPro" id="IPR051200">
    <property type="entry name" value="Host-pathogen_enzymatic-act"/>
</dbReference>
<dbReference type="InterPro" id="IPR011044">
    <property type="entry name" value="Quino_amine_DH_bsu"/>
</dbReference>
<dbReference type="RefSeq" id="WP_098194130.1">
    <property type="nucleotide sequence ID" value="NZ_CP023777.1"/>
</dbReference>
<reference evidence="1 2" key="1">
    <citation type="submission" date="2017-10" db="EMBL/GenBank/DDBJ databases">
        <title>Paenichitinophaga pekingensis gen. nov., sp. nov., isolated from activated sludge.</title>
        <authorList>
            <person name="Jin D."/>
            <person name="Kong X."/>
            <person name="Deng Y."/>
            <person name="Bai Z."/>
        </authorList>
    </citation>
    <scope>NUCLEOTIDE SEQUENCE [LARGE SCALE GENOMIC DNA]</scope>
    <source>
        <strain evidence="1 2">13</strain>
    </source>
</reference>
<gene>
    <name evidence="1" type="ORF">COR50_11590</name>
</gene>
<dbReference type="InterPro" id="IPR015943">
    <property type="entry name" value="WD40/YVTN_repeat-like_dom_sf"/>
</dbReference>
<dbReference type="PANTHER" id="PTHR47197:SF3">
    <property type="entry name" value="DIHYDRO-HEME D1 DEHYDROGENASE"/>
    <property type="match status" value="1"/>
</dbReference>
<dbReference type="OrthoDB" id="792648at2"/>
<protein>
    <recommendedName>
        <fullName evidence="3">YncE family protein</fullName>
    </recommendedName>
</protein>
<dbReference type="Gene3D" id="2.130.10.10">
    <property type="entry name" value="YVTN repeat-like/Quinoprotein amine dehydrogenase"/>
    <property type="match status" value="1"/>
</dbReference>
<evidence type="ECO:0000313" key="1">
    <source>
        <dbReference type="EMBL" id="ATL47753.1"/>
    </source>
</evidence>
<dbReference type="PANTHER" id="PTHR47197">
    <property type="entry name" value="PROTEIN NIRF"/>
    <property type="match status" value="1"/>
</dbReference>
<dbReference type="Pfam" id="PF16819">
    <property type="entry name" value="DUF5074"/>
    <property type="match status" value="1"/>
</dbReference>
<dbReference type="KEGG" id="cbae:COR50_11590"/>
<proteinExistence type="predicted"/>
<dbReference type="EMBL" id="CP023777">
    <property type="protein sequence ID" value="ATL47753.1"/>
    <property type="molecule type" value="Genomic_DNA"/>
</dbReference>
<dbReference type="SUPFAM" id="SSF50969">
    <property type="entry name" value="YVTN repeat-like/Quinoprotein amine dehydrogenase"/>
    <property type="match status" value="1"/>
</dbReference>
<accession>A0A291QV58</accession>
<organism evidence="1 2">
    <name type="scientific">Chitinophaga caeni</name>
    <dbReference type="NCBI Taxonomy" id="2029983"/>
    <lineage>
        <taxon>Bacteria</taxon>
        <taxon>Pseudomonadati</taxon>
        <taxon>Bacteroidota</taxon>
        <taxon>Chitinophagia</taxon>
        <taxon>Chitinophagales</taxon>
        <taxon>Chitinophagaceae</taxon>
        <taxon>Chitinophaga</taxon>
    </lineage>
</organism>